<dbReference type="RefSeq" id="WP_386758308.1">
    <property type="nucleotide sequence ID" value="NZ_JBHRXK010000002.1"/>
</dbReference>
<dbReference type="Pfam" id="PF00561">
    <property type="entry name" value="Abhydrolase_1"/>
    <property type="match status" value="1"/>
</dbReference>
<sequence length="323" mass="35460">MRASRAILAAAFVAAALLLVLGILVWRDPYRVVRADYVRQRLAAGLSTARVEVGDHRWVYAYSDAAPGDAPTVVMLHGFTGSKENWYPLAKRLRKQYRLLIPDLPGWGESLRRSGADYGFVAQSARIAQFIEQVAGDRSVVLLGHSMGGGIAALTAARHPREVARLGLLDAAGVRFKDNRFGEQVLAGGNPFAVSDPASLQSYLDTVFFDARAKPWIPWPVDGIYIARRRRDAAFEQAVLDKIGRSDERFLPGDESVAIRQPTLLLWCRQDAVIDASALDLYAQKIPQASRVLLNGCGHMSLMEQPGAVAQAVTMLIERGQPR</sequence>
<comment type="caution">
    <text evidence="2">The sequence shown here is derived from an EMBL/GenBank/DDBJ whole genome shotgun (WGS) entry which is preliminary data.</text>
</comment>
<organism evidence="2 3">
    <name type="scientific">Lysobacter cavernae</name>
    <dbReference type="NCBI Taxonomy" id="1685901"/>
    <lineage>
        <taxon>Bacteria</taxon>
        <taxon>Pseudomonadati</taxon>
        <taxon>Pseudomonadota</taxon>
        <taxon>Gammaproteobacteria</taxon>
        <taxon>Lysobacterales</taxon>
        <taxon>Lysobacteraceae</taxon>
        <taxon>Lysobacter</taxon>
    </lineage>
</organism>
<evidence type="ECO:0000313" key="2">
    <source>
        <dbReference type="EMBL" id="MFC3550557.1"/>
    </source>
</evidence>
<dbReference type="InterPro" id="IPR029058">
    <property type="entry name" value="AB_hydrolase_fold"/>
</dbReference>
<dbReference type="SUPFAM" id="SSF53474">
    <property type="entry name" value="alpha/beta-Hydrolases"/>
    <property type="match status" value="1"/>
</dbReference>
<accession>A0ABV7RP74</accession>
<reference evidence="3" key="1">
    <citation type="journal article" date="2019" name="Int. J. Syst. Evol. Microbiol.">
        <title>The Global Catalogue of Microorganisms (GCM) 10K type strain sequencing project: providing services to taxonomists for standard genome sequencing and annotation.</title>
        <authorList>
            <consortium name="The Broad Institute Genomics Platform"/>
            <consortium name="The Broad Institute Genome Sequencing Center for Infectious Disease"/>
            <person name="Wu L."/>
            <person name="Ma J."/>
        </authorList>
    </citation>
    <scope>NUCLEOTIDE SEQUENCE [LARGE SCALE GENOMIC DNA]</scope>
    <source>
        <strain evidence="3">KCTC 42875</strain>
    </source>
</reference>
<dbReference type="InterPro" id="IPR000073">
    <property type="entry name" value="AB_hydrolase_1"/>
</dbReference>
<gene>
    <name evidence="2" type="ORF">ACFOLC_05955</name>
</gene>
<feature type="domain" description="AB hydrolase-1" evidence="1">
    <location>
        <begin position="71"/>
        <end position="306"/>
    </location>
</feature>
<evidence type="ECO:0000259" key="1">
    <source>
        <dbReference type="Pfam" id="PF00561"/>
    </source>
</evidence>
<keyword evidence="3" id="KW-1185">Reference proteome</keyword>
<dbReference type="GO" id="GO:0016787">
    <property type="term" value="F:hydrolase activity"/>
    <property type="evidence" value="ECO:0007669"/>
    <property type="project" value="UniProtKB-KW"/>
</dbReference>
<dbReference type="Gene3D" id="3.40.50.1820">
    <property type="entry name" value="alpha/beta hydrolase"/>
    <property type="match status" value="1"/>
</dbReference>
<dbReference type="EMBL" id="JBHRXK010000002">
    <property type="protein sequence ID" value="MFC3550557.1"/>
    <property type="molecule type" value="Genomic_DNA"/>
</dbReference>
<proteinExistence type="predicted"/>
<dbReference type="PRINTS" id="PR00111">
    <property type="entry name" value="ABHYDROLASE"/>
</dbReference>
<protein>
    <submittedName>
        <fullName evidence="2">Alpha/beta fold hydrolase</fullName>
    </submittedName>
</protein>
<dbReference type="InterPro" id="IPR050266">
    <property type="entry name" value="AB_hydrolase_sf"/>
</dbReference>
<dbReference type="PANTHER" id="PTHR43798:SF5">
    <property type="entry name" value="MONOACYLGLYCEROL LIPASE ABHD6"/>
    <property type="match status" value="1"/>
</dbReference>
<keyword evidence="2" id="KW-0378">Hydrolase</keyword>
<dbReference type="Proteomes" id="UP001595740">
    <property type="component" value="Unassembled WGS sequence"/>
</dbReference>
<dbReference type="PANTHER" id="PTHR43798">
    <property type="entry name" value="MONOACYLGLYCEROL LIPASE"/>
    <property type="match status" value="1"/>
</dbReference>
<name>A0ABV7RP74_9GAMM</name>
<evidence type="ECO:0000313" key="3">
    <source>
        <dbReference type="Proteomes" id="UP001595740"/>
    </source>
</evidence>